<dbReference type="InterPro" id="IPR020449">
    <property type="entry name" value="Tscrpt_reg_AraC-type_HTH"/>
</dbReference>
<evidence type="ECO:0000256" key="3">
    <source>
        <dbReference type="ARBA" id="ARBA00023163"/>
    </source>
</evidence>
<evidence type="ECO:0000256" key="2">
    <source>
        <dbReference type="ARBA" id="ARBA00023125"/>
    </source>
</evidence>
<dbReference type="PRINTS" id="PR00032">
    <property type="entry name" value="HTHARAC"/>
</dbReference>
<dbReference type="Proteomes" id="UP001254608">
    <property type="component" value="Unassembled WGS sequence"/>
</dbReference>
<keyword evidence="3" id="KW-0804">Transcription</keyword>
<feature type="domain" description="HTH araC/xylS-type" evidence="4">
    <location>
        <begin position="240"/>
        <end position="336"/>
    </location>
</feature>
<dbReference type="PANTHER" id="PTHR47894">
    <property type="entry name" value="HTH-TYPE TRANSCRIPTIONAL REGULATOR GADX"/>
    <property type="match status" value="1"/>
</dbReference>
<proteinExistence type="predicted"/>
<dbReference type="InterPro" id="IPR018060">
    <property type="entry name" value="HTH_AraC"/>
</dbReference>
<dbReference type="InterPro" id="IPR032687">
    <property type="entry name" value="AraC-type_N"/>
</dbReference>
<protein>
    <submittedName>
        <fullName evidence="5">AraC family transcriptional regulator</fullName>
    </submittedName>
</protein>
<dbReference type="InterPro" id="IPR009057">
    <property type="entry name" value="Homeodomain-like_sf"/>
</dbReference>
<keyword evidence="2" id="KW-0238">DNA-binding</keyword>
<reference evidence="5 6" key="1">
    <citation type="submission" date="2023-09" db="EMBL/GenBank/DDBJ databases">
        <authorList>
            <person name="Rey-Velasco X."/>
        </authorList>
    </citation>
    <scope>NUCLEOTIDE SEQUENCE [LARGE SCALE GENOMIC DNA]</scope>
    <source>
        <strain evidence="5 6">W345</strain>
    </source>
</reference>
<dbReference type="Gene3D" id="1.10.10.60">
    <property type="entry name" value="Homeodomain-like"/>
    <property type="match status" value="1"/>
</dbReference>
<evidence type="ECO:0000313" key="6">
    <source>
        <dbReference type="Proteomes" id="UP001254608"/>
    </source>
</evidence>
<keyword evidence="6" id="KW-1185">Reference proteome</keyword>
<sequence length="336" mass="37891">MNDLAPHYRAQVSPLYARSLLDYLREHEFDPAKLFDARQLAAVEDTDARARMPLADWVRMFERAIAVTGDPDLALRVGAAIKPRHYGLLGYVAMSCATLSEAIDRLEHYEKIVGEVSETRLVLRGESAELHWRAPFDAHPPPVLAQSSLAGWVNYARWLLGREHLSCEVLFADPPPPNPQGHREILRCEPVFGAAFTGLRFPADWLQLPIVQADAELNALMDAQARALLSEIAHEPEPLPALRHVISRGLAAGRTTLRDNARPLGLSPRTLQRRLDELGIRYQSVLDDVRRRHAERYLTDPKKSLAEIAYLLGYSEQSAFTRAYRRWTGMAPSRAR</sequence>
<organism evidence="5 6">
    <name type="scientific">Banduia mediterranea</name>
    <dbReference type="NCBI Taxonomy" id="3075609"/>
    <lineage>
        <taxon>Bacteria</taxon>
        <taxon>Pseudomonadati</taxon>
        <taxon>Pseudomonadota</taxon>
        <taxon>Gammaproteobacteria</taxon>
        <taxon>Nevskiales</taxon>
        <taxon>Algiphilaceae</taxon>
        <taxon>Banduia</taxon>
    </lineage>
</organism>
<gene>
    <name evidence="5" type="ORF">RM530_10300</name>
</gene>
<dbReference type="SUPFAM" id="SSF46689">
    <property type="entry name" value="Homeodomain-like"/>
    <property type="match status" value="1"/>
</dbReference>
<accession>A0ABU2WIT4</accession>
<evidence type="ECO:0000313" key="5">
    <source>
        <dbReference type="EMBL" id="MDT0497752.1"/>
    </source>
</evidence>
<dbReference type="PROSITE" id="PS01124">
    <property type="entry name" value="HTH_ARAC_FAMILY_2"/>
    <property type="match status" value="1"/>
</dbReference>
<dbReference type="Pfam" id="PF12625">
    <property type="entry name" value="Arabinose_bd"/>
    <property type="match status" value="1"/>
</dbReference>
<dbReference type="Pfam" id="PF12833">
    <property type="entry name" value="HTH_18"/>
    <property type="match status" value="1"/>
</dbReference>
<dbReference type="SMART" id="SM00342">
    <property type="entry name" value="HTH_ARAC"/>
    <property type="match status" value="1"/>
</dbReference>
<dbReference type="RefSeq" id="WP_311365144.1">
    <property type="nucleotide sequence ID" value="NZ_JAVRIC010000013.1"/>
</dbReference>
<name>A0ABU2WIT4_9GAMM</name>
<evidence type="ECO:0000256" key="1">
    <source>
        <dbReference type="ARBA" id="ARBA00023015"/>
    </source>
</evidence>
<dbReference type="EMBL" id="JAVRIC010000013">
    <property type="protein sequence ID" value="MDT0497752.1"/>
    <property type="molecule type" value="Genomic_DNA"/>
</dbReference>
<keyword evidence="1" id="KW-0805">Transcription regulation</keyword>
<comment type="caution">
    <text evidence="5">The sequence shown here is derived from an EMBL/GenBank/DDBJ whole genome shotgun (WGS) entry which is preliminary data.</text>
</comment>
<dbReference type="PANTHER" id="PTHR47894:SF1">
    <property type="entry name" value="HTH-TYPE TRANSCRIPTIONAL REGULATOR VQSM"/>
    <property type="match status" value="1"/>
</dbReference>
<evidence type="ECO:0000259" key="4">
    <source>
        <dbReference type="PROSITE" id="PS01124"/>
    </source>
</evidence>